<dbReference type="Pfam" id="PF22461">
    <property type="entry name" value="SLBB_2"/>
    <property type="match status" value="2"/>
</dbReference>
<dbReference type="Proteomes" id="UP000319212">
    <property type="component" value="Unassembled WGS sequence"/>
</dbReference>
<evidence type="ECO:0000256" key="11">
    <source>
        <dbReference type="ARBA" id="ARBA00023136"/>
    </source>
</evidence>
<evidence type="ECO:0000256" key="9">
    <source>
        <dbReference type="ARBA" id="ARBA00023065"/>
    </source>
</evidence>
<evidence type="ECO:0000256" key="7">
    <source>
        <dbReference type="ARBA" id="ARBA00022729"/>
    </source>
</evidence>
<dbReference type="InterPro" id="IPR054765">
    <property type="entry name" value="SLBB_dom"/>
</dbReference>
<keyword evidence="6" id="KW-0812">Transmembrane</keyword>
<keyword evidence="7 16" id="KW-0732">Signal</keyword>
<dbReference type="GO" id="GO:0015288">
    <property type="term" value="F:porin activity"/>
    <property type="evidence" value="ECO:0007669"/>
    <property type="project" value="UniProtKB-KW"/>
</dbReference>
<accession>A0A502DLH1</accession>
<feature type="chain" id="PRO_5021360799" evidence="16">
    <location>
        <begin position="25"/>
        <end position="384"/>
    </location>
</feature>
<keyword evidence="5 19" id="KW-0762">Sugar transport</keyword>
<keyword evidence="12" id="KW-0564">Palmitate</keyword>
<dbReference type="GO" id="GO:0046930">
    <property type="term" value="C:pore complex"/>
    <property type="evidence" value="ECO:0007669"/>
    <property type="project" value="UniProtKB-KW"/>
</dbReference>
<dbReference type="GO" id="GO:0006811">
    <property type="term" value="P:monoatomic ion transport"/>
    <property type="evidence" value="ECO:0007669"/>
    <property type="project" value="UniProtKB-KW"/>
</dbReference>
<evidence type="ECO:0000256" key="1">
    <source>
        <dbReference type="ARBA" id="ARBA00004571"/>
    </source>
</evidence>
<sequence>MKSFVVHAALFASAAFLLQGCAPLAPGFSSASGDADQAVSPAGYAGPNEDPPPPGALTAITPELIQAQNRAMPSTVGPDIQALVGEPEPYRIGPGDVVGIVVYDHPEIAFSDTPATTVADPASISPAPGFIVSNTGQLTFPYAGPINAAGMTVQQVEDTLIQRLSRVFKSPQLSVRVTAFRSKRAYIEGEVRTPGLMVFTDIPMTLAEALSRAGGFTPNGDRSFVTLTRNGVSSALDLMAMAEVGIDPTRIPLKNGDMVMVRGRDERKITVMGEVLQQAAIPMRNGRMTLNEALSEVGGVNLNLANPRQIYVVRNEAKGGRSLFHLDARTPMALALADQFALRPRDVVYVDPVPLVRWNRVINLIIPSTATANSVRDLQRPSTR</sequence>
<comment type="subcellular location">
    <subcellularLocation>
        <location evidence="1">Cell outer membrane</location>
        <topology evidence="1">Multi-pass membrane protein</topology>
    </subcellularLocation>
</comment>
<protein>
    <submittedName>
        <fullName evidence="19">Sugar transporter</fullName>
    </submittedName>
</protein>
<reference evidence="19 20" key="1">
    <citation type="journal article" date="2019" name="Environ. Microbiol.">
        <title>Species interactions and distinct microbial communities in high Arctic permafrost affected cryosols are associated with the CH4 and CO2 gas fluxes.</title>
        <authorList>
            <person name="Altshuler I."/>
            <person name="Hamel J."/>
            <person name="Turney S."/>
            <person name="Magnuson E."/>
            <person name="Levesque R."/>
            <person name="Greer C."/>
            <person name="Whyte L.G."/>
        </authorList>
    </citation>
    <scope>NUCLEOTIDE SEQUENCE [LARGE SCALE GENOMIC DNA]</scope>
    <source>
        <strain evidence="19 20">S06.C</strain>
    </source>
</reference>
<keyword evidence="3" id="KW-0813">Transport</keyword>
<dbReference type="GO" id="GO:0015159">
    <property type="term" value="F:polysaccharide transmembrane transporter activity"/>
    <property type="evidence" value="ECO:0007669"/>
    <property type="project" value="InterPro"/>
</dbReference>
<dbReference type="EMBL" id="RCZI01000004">
    <property type="protein sequence ID" value="TPG25904.1"/>
    <property type="molecule type" value="Genomic_DNA"/>
</dbReference>
<dbReference type="Pfam" id="PF02563">
    <property type="entry name" value="Poly_export"/>
    <property type="match status" value="1"/>
</dbReference>
<gene>
    <name evidence="19" type="ORF">EAH82_15945</name>
</gene>
<dbReference type="Gene3D" id="3.30.1950.10">
    <property type="entry name" value="wza like domain"/>
    <property type="match status" value="1"/>
</dbReference>
<evidence type="ECO:0000256" key="6">
    <source>
        <dbReference type="ARBA" id="ARBA00022692"/>
    </source>
</evidence>
<comment type="similarity">
    <text evidence="2">Belongs to the BexD/CtrA/VexA family.</text>
</comment>
<dbReference type="GO" id="GO:0009279">
    <property type="term" value="C:cell outer membrane"/>
    <property type="evidence" value="ECO:0007669"/>
    <property type="project" value="UniProtKB-SubCell"/>
</dbReference>
<dbReference type="AlphaFoldDB" id="A0A502DLH1"/>
<keyword evidence="14" id="KW-0449">Lipoprotein</keyword>
<proteinExistence type="inferred from homology"/>
<evidence type="ECO:0000256" key="8">
    <source>
        <dbReference type="ARBA" id="ARBA00023047"/>
    </source>
</evidence>
<evidence type="ECO:0000259" key="18">
    <source>
        <dbReference type="Pfam" id="PF22461"/>
    </source>
</evidence>
<dbReference type="PANTHER" id="PTHR33619">
    <property type="entry name" value="POLYSACCHARIDE EXPORT PROTEIN GFCE-RELATED"/>
    <property type="match status" value="1"/>
</dbReference>
<feature type="domain" description="SLBB" evidence="18">
    <location>
        <begin position="183"/>
        <end position="261"/>
    </location>
</feature>
<keyword evidence="11" id="KW-0472">Membrane</keyword>
<evidence type="ECO:0000256" key="5">
    <source>
        <dbReference type="ARBA" id="ARBA00022597"/>
    </source>
</evidence>
<evidence type="ECO:0000313" key="19">
    <source>
        <dbReference type="EMBL" id="TPG25904.1"/>
    </source>
</evidence>
<evidence type="ECO:0000256" key="14">
    <source>
        <dbReference type="ARBA" id="ARBA00023288"/>
    </source>
</evidence>
<comment type="caution">
    <text evidence="19">The sequence shown here is derived from an EMBL/GenBank/DDBJ whole genome shotgun (WGS) entry which is preliminary data.</text>
</comment>
<evidence type="ECO:0000256" key="4">
    <source>
        <dbReference type="ARBA" id="ARBA00022452"/>
    </source>
</evidence>
<name>A0A502DLH1_9BURK</name>
<feature type="domain" description="Polysaccharide export protein N-terminal" evidence="17">
    <location>
        <begin position="86"/>
        <end position="178"/>
    </location>
</feature>
<dbReference type="PROSITE" id="PS51257">
    <property type="entry name" value="PROKAR_LIPOPROTEIN"/>
    <property type="match status" value="1"/>
</dbReference>
<dbReference type="OrthoDB" id="9815244at2"/>
<organism evidence="19 20">
    <name type="scientific">Variovorax guangxiensis</name>
    <dbReference type="NCBI Taxonomy" id="1775474"/>
    <lineage>
        <taxon>Bacteria</taxon>
        <taxon>Pseudomonadati</taxon>
        <taxon>Pseudomonadota</taxon>
        <taxon>Betaproteobacteria</taxon>
        <taxon>Burkholderiales</taxon>
        <taxon>Comamonadaceae</taxon>
        <taxon>Variovorax</taxon>
    </lineage>
</organism>
<evidence type="ECO:0000256" key="13">
    <source>
        <dbReference type="ARBA" id="ARBA00023237"/>
    </source>
</evidence>
<keyword evidence="8" id="KW-0625">Polysaccharide transport</keyword>
<evidence type="ECO:0000256" key="2">
    <source>
        <dbReference type="ARBA" id="ARBA00009450"/>
    </source>
</evidence>
<keyword evidence="4" id="KW-1134">Transmembrane beta strand</keyword>
<keyword evidence="10" id="KW-0626">Porin</keyword>
<dbReference type="PANTHER" id="PTHR33619:SF3">
    <property type="entry name" value="POLYSACCHARIDE EXPORT PROTEIN GFCE-RELATED"/>
    <property type="match status" value="1"/>
</dbReference>
<dbReference type="InterPro" id="IPR049712">
    <property type="entry name" value="Poly_export"/>
</dbReference>
<evidence type="ECO:0000256" key="10">
    <source>
        <dbReference type="ARBA" id="ARBA00023114"/>
    </source>
</evidence>
<feature type="domain" description="SLBB" evidence="18">
    <location>
        <begin position="268"/>
        <end position="350"/>
    </location>
</feature>
<evidence type="ECO:0000256" key="3">
    <source>
        <dbReference type="ARBA" id="ARBA00022448"/>
    </source>
</evidence>
<keyword evidence="13" id="KW-0998">Cell outer membrane</keyword>
<evidence type="ECO:0000259" key="17">
    <source>
        <dbReference type="Pfam" id="PF02563"/>
    </source>
</evidence>
<dbReference type="Gene3D" id="3.10.560.10">
    <property type="entry name" value="Outer membrane lipoprotein wza domain like"/>
    <property type="match status" value="2"/>
</dbReference>
<feature type="signal peptide" evidence="16">
    <location>
        <begin position="1"/>
        <end position="24"/>
    </location>
</feature>
<evidence type="ECO:0000256" key="16">
    <source>
        <dbReference type="SAM" id="SignalP"/>
    </source>
</evidence>
<keyword evidence="9" id="KW-0406">Ion transport</keyword>
<evidence type="ECO:0000256" key="12">
    <source>
        <dbReference type="ARBA" id="ARBA00023139"/>
    </source>
</evidence>
<feature type="region of interest" description="Disordered" evidence="15">
    <location>
        <begin position="29"/>
        <end position="54"/>
    </location>
</feature>
<dbReference type="InterPro" id="IPR003715">
    <property type="entry name" value="Poly_export_N"/>
</dbReference>
<evidence type="ECO:0000256" key="15">
    <source>
        <dbReference type="SAM" id="MobiDB-lite"/>
    </source>
</evidence>
<evidence type="ECO:0000313" key="20">
    <source>
        <dbReference type="Proteomes" id="UP000319212"/>
    </source>
</evidence>